<dbReference type="SUPFAM" id="SSF52374">
    <property type="entry name" value="Nucleotidylyl transferase"/>
    <property type="match status" value="1"/>
</dbReference>
<dbReference type="EMBL" id="MPUH01000315">
    <property type="protein sequence ID" value="OMJ83102.1"/>
    <property type="molecule type" value="Genomic_DNA"/>
</dbReference>
<dbReference type="GO" id="GO:0006431">
    <property type="term" value="P:methionyl-tRNA aminoacylation"/>
    <property type="evidence" value="ECO:0007669"/>
    <property type="project" value="InterPro"/>
</dbReference>
<dbReference type="FunFam" id="2.20.28.20:FF:000001">
    <property type="entry name" value="Methionine--tRNA ligase"/>
    <property type="match status" value="1"/>
</dbReference>
<dbReference type="PANTHER" id="PTHR45765">
    <property type="entry name" value="METHIONINE--TRNA LIGASE"/>
    <property type="match status" value="1"/>
</dbReference>
<evidence type="ECO:0000313" key="15">
    <source>
        <dbReference type="EMBL" id="OMJ83102.1"/>
    </source>
</evidence>
<dbReference type="NCBIfam" id="NF001100">
    <property type="entry name" value="PRK00133.1"/>
    <property type="match status" value="1"/>
</dbReference>
<evidence type="ECO:0000256" key="9">
    <source>
        <dbReference type="ARBA" id="ARBA00023146"/>
    </source>
</evidence>
<dbReference type="PANTHER" id="PTHR45765:SF1">
    <property type="entry name" value="METHIONINE--TRNA LIGASE, CYTOPLASMIC"/>
    <property type="match status" value="1"/>
</dbReference>
<keyword evidence="8 12" id="KW-0648">Protein biosynthesis</keyword>
<feature type="domain" description="Methionyl-tRNA synthetase anticodon-binding" evidence="14">
    <location>
        <begin position="611"/>
        <end position="771"/>
    </location>
</feature>
<dbReference type="EC" id="6.1.1.10" evidence="3"/>
<dbReference type="InterPro" id="IPR029038">
    <property type="entry name" value="MetRS_Zn"/>
</dbReference>
<evidence type="ECO:0000256" key="4">
    <source>
        <dbReference type="ARBA" id="ARBA00022490"/>
    </source>
</evidence>
<organism evidence="15 16">
    <name type="scientific">Stentor coeruleus</name>
    <dbReference type="NCBI Taxonomy" id="5963"/>
    <lineage>
        <taxon>Eukaryota</taxon>
        <taxon>Sar</taxon>
        <taxon>Alveolata</taxon>
        <taxon>Ciliophora</taxon>
        <taxon>Postciliodesmatophora</taxon>
        <taxon>Heterotrichea</taxon>
        <taxon>Heterotrichida</taxon>
        <taxon>Stentoridae</taxon>
        <taxon>Stentor</taxon>
    </lineage>
</organism>
<dbReference type="AlphaFoldDB" id="A0A1R2C239"/>
<dbReference type="InterPro" id="IPR014729">
    <property type="entry name" value="Rossmann-like_a/b/a_fold"/>
</dbReference>
<dbReference type="PROSITE" id="PS00178">
    <property type="entry name" value="AA_TRNA_LIGASE_I"/>
    <property type="match status" value="1"/>
</dbReference>
<dbReference type="InterPro" id="IPR014758">
    <property type="entry name" value="Met-tRNA_synth"/>
</dbReference>
<gene>
    <name evidence="15" type="ORF">SteCoe_16021</name>
</gene>
<keyword evidence="7 12" id="KW-0067">ATP-binding</keyword>
<dbReference type="GO" id="GO:0005524">
    <property type="term" value="F:ATP binding"/>
    <property type="evidence" value="ECO:0007669"/>
    <property type="project" value="UniProtKB-KW"/>
</dbReference>
<dbReference type="Proteomes" id="UP000187209">
    <property type="component" value="Unassembled WGS sequence"/>
</dbReference>
<keyword evidence="4" id="KW-0963">Cytoplasm</keyword>
<dbReference type="InterPro" id="IPR033911">
    <property type="entry name" value="MetRS_core"/>
</dbReference>
<dbReference type="SUPFAM" id="SSF47323">
    <property type="entry name" value="Anticodon-binding domain of a subclass of class I aminoacyl-tRNA synthetases"/>
    <property type="match status" value="1"/>
</dbReference>
<evidence type="ECO:0000256" key="11">
    <source>
        <dbReference type="ARBA" id="ARBA00047364"/>
    </source>
</evidence>
<dbReference type="HAMAP" id="MF_00098">
    <property type="entry name" value="Met_tRNA_synth_type1"/>
    <property type="match status" value="1"/>
</dbReference>
<dbReference type="OrthoDB" id="5844513at2759"/>
<dbReference type="PRINTS" id="PR01041">
    <property type="entry name" value="TRNASYNTHMET"/>
</dbReference>
<evidence type="ECO:0000256" key="12">
    <source>
        <dbReference type="RuleBase" id="RU363039"/>
    </source>
</evidence>
<dbReference type="Gene3D" id="2.20.28.20">
    <property type="entry name" value="Methionyl-tRNA synthetase, Zn-domain"/>
    <property type="match status" value="1"/>
</dbReference>
<dbReference type="SUPFAM" id="SSF57770">
    <property type="entry name" value="Methionyl-tRNA synthetase (MetRS), Zn-domain"/>
    <property type="match status" value="1"/>
</dbReference>
<comment type="caution">
    <text evidence="15">The sequence shown here is derived from an EMBL/GenBank/DDBJ whole genome shotgun (WGS) entry which is preliminary data.</text>
</comment>
<keyword evidence="5 12" id="KW-0436">Ligase</keyword>
<evidence type="ECO:0000256" key="1">
    <source>
        <dbReference type="ARBA" id="ARBA00004496"/>
    </source>
</evidence>
<dbReference type="InterPro" id="IPR015413">
    <property type="entry name" value="Methionyl/Leucyl_tRNA_Synth"/>
</dbReference>
<comment type="similarity">
    <text evidence="2 12">Belongs to the class-I aminoacyl-tRNA synthetase family.</text>
</comment>
<dbReference type="InterPro" id="IPR023458">
    <property type="entry name" value="Met-tRNA_ligase_1"/>
</dbReference>
<sequence>MKLVYESAKEPAKACLLALQYAGIPAKKLIEPVPVVTLELGDQDKSGNFIELMGELSITRYLMKQCSWQGPDNLHLDEWILYHMKPIINNTPKSQVKSNQDLLSAVGYLEQQVSDQFIGGQKPGSTDVLSFTYLYQYFSGNPWMVKTFPKLANSYKQIGEVYTSVQEELGEKVKAPAKVGKTVEEFAPHATILRDKSVPKVPIEGKRNVLITSALPYVNNVPHLGNIIGCVLSADVFSRYCRLRGYNSIYICGTDEYGTATETKAIQEGLTPQEICTKYHEIHKKIYDWFDIDFDYFGRTTTNQQTEIAQSIFLKLKENGELNEDNVEQSFCESCNRFLADRFVLGTCPSCSYTDARGDQCDKCGKLLNPEELIDAKCFLCNSSPKMKTSKHIFLNLPNIRDRLEDWVSKSSSNGGWSSNCLKITSAWIRDGLKPRCITRDLKWGTPVPLPEYSDKVFYVWFDAPIGYISITANYTNQWEKWWKNANNVELIQFMGKDNIPFHTVIFPSSLIGTGENWTLLNNISSTEYLNYEDGKFSKSRGIGVFGDNIIDTNIPVEIFRYYLLSNRPETSDTMFKWTDLADKNNNELLPNLGNLFNRLFKYLAKSNKPIPNASTLTSFDEITLENIYILTKRYLDEMEELKLKIALKTAMEVSALGNKYFQDTEFWTLEKKDIERFKTVINLSANVARLVALLLEPFIPSFSAKVYNQFGIQRDSREETLLEVLATATSPRVIMTLLKEGTKVGNVMPIFKAISQEQANTFKAKYAGKKDN</sequence>
<evidence type="ECO:0000256" key="3">
    <source>
        <dbReference type="ARBA" id="ARBA00012838"/>
    </source>
</evidence>
<evidence type="ECO:0000259" key="14">
    <source>
        <dbReference type="Pfam" id="PF19303"/>
    </source>
</evidence>
<evidence type="ECO:0000256" key="7">
    <source>
        <dbReference type="ARBA" id="ARBA00022840"/>
    </source>
</evidence>
<dbReference type="CDD" id="cd00814">
    <property type="entry name" value="MetRS_core"/>
    <property type="match status" value="1"/>
</dbReference>
<keyword evidence="6 12" id="KW-0547">Nucleotide-binding</keyword>
<evidence type="ECO:0000313" key="16">
    <source>
        <dbReference type="Proteomes" id="UP000187209"/>
    </source>
</evidence>
<dbReference type="Gene3D" id="1.10.730.10">
    <property type="entry name" value="Isoleucyl-tRNA Synthetase, Domain 1"/>
    <property type="match status" value="1"/>
</dbReference>
<proteinExistence type="inferred from homology"/>
<reference evidence="15 16" key="1">
    <citation type="submission" date="2016-11" db="EMBL/GenBank/DDBJ databases">
        <title>The macronuclear genome of Stentor coeruleus: a giant cell with tiny introns.</title>
        <authorList>
            <person name="Slabodnick M."/>
            <person name="Ruby J.G."/>
            <person name="Reiff S.B."/>
            <person name="Swart E.C."/>
            <person name="Gosai S."/>
            <person name="Prabakaran S."/>
            <person name="Witkowska E."/>
            <person name="Larue G.E."/>
            <person name="Fisher S."/>
            <person name="Freeman R.M."/>
            <person name="Gunawardena J."/>
            <person name="Chu W."/>
            <person name="Stover N.A."/>
            <person name="Gregory B.D."/>
            <person name="Nowacki M."/>
            <person name="Derisi J."/>
            <person name="Roy S.W."/>
            <person name="Marshall W.F."/>
            <person name="Sood P."/>
        </authorList>
    </citation>
    <scope>NUCLEOTIDE SEQUENCE [LARGE SCALE GENOMIC DNA]</scope>
    <source>
        <strain evidence="15">WM001</strain>
    </source>
</reference>
<dbReference type="Pfam" id="PF09334">
    <property type="entry name" value="tRNA-synt_1g"/>
    <property type="match status" value="1"/>
</dbReference>
<dbReference type="InterPro" id="IPR041872">
    <property type="entry name" value="Anticodon_Met"/>
</dbReference>
<dbReference type="InterPro" id="IPR001412">
    <property type="entry name" value="aa-tRNA-synth_I_CS"/>
</dbReference>
<evidence type="ECO:0000259" key="13">
    <source>
        <dbReference type="Pfam" id="PF09334"/>
    </source>
</evidence>
<name>A0A1R2C239_9CILI</name>
<evidence type="ECO:0000256" key="8">
    <source>
        <dbReference type="ARBA" id="ARBA00022917"/>
    </source>
</evidence>
<comment type="subcellular location">
    <subcellularLocation>
        <location evidence="1">Cytoplasm</location>
    </subcellularLocation>
</comment>
<evidence type="ECO:0000256" key="10">
    <source>
        <dbReference type="ARBA" id="ARBA00030904"/>
    </source>
</evidence>
<comment type="catalytic activity">
    <reaction evidence="11">
        <text>tRNA(Met) + L-methionine + ATP = L-methionyl-tRNA(Met) + AMP + diphosphate</text>
        <dbReference type="Rhea" id="RHEA:13481"/>
        <dbReference type="Rhea" id="RHEA-COMP:9667"/>
        <dbReference type="Rhea" id="RHEA-COMP:9698"/>
        <dbReference type="ChEBI" id="CHEBI:30616"/>
        <dbReference type="ChEBI" id="CHEBI:33019"/>
        <dbReference type="ChEBI" id="CHEBI:57844"/>
        <dbReference type="ChEBI" id="CHEBI:78442"/>
        <dbReference type="ChEBI" id="CHEBI:78530"/>
        <dbReference type="ChEBI" id="CHEBI:456215"/>
        <dbReference type="EC" id="6.1.1.10"/>
    </reaction>
</comment>
<keyword evidence="9 12" id="KW-0030">Aminoacyl-tRNA synthetase</keyword>
<evidence type="ECO:0000256" key="6">
    <source>
        <dbReference type="ARBA" id="ARBA00022741"/>
    </source>
</evidence>
<dbReference type="GO" id="GO:0004825">
    <property type="term" value="F:methionine-tRNA ligase activity"/>
    <property type="evidence" value="ECO:0007669"/>
    <property type="project" value="UniProtKB-EC"/>
</dbReference>
<feature type="domain" description="Methionyl/Leucyl tRNA synthetase" evidence="13">
    <location>
        <begin position="209"/>
        <end position="600"/>
    </location>
</feature>
<dbReference type="Gene3D" id="3.40.50.620">
    <property type="entry name" value="HUPs"/>
    <property type="match status" value="1"/>
</dbReference>
<accession>A0A1R2C239</accession>
<dbReference type="GO" id="GO:0005829">
    <property type="term" value="C:cytosol"/>
    <property type="evidence" value="ECO:0007669"/>
    <property type="project" value="TreeGrafter"/>
</dbReference>
<dbReference type="GO" id="GO:0017101">
    <property type="term" value="C:aminoacyl-tRNA synthetase multienzyme complex"/>
    <property type="evidence" value="ECO:0007669"/>
    <property type="project" value="TreeGrafter"/>
</dbReference>
<evidence type="ECO:0000256" key="5">
    <source>
        <dbReference type="ARBA" id="ARBA00022598"/>
    </source>
</evidence>
<keyword evidence="16" id="KW-1185">Reference proteome</keyword>
<evidence type="ECO:0000256" key="2">
    <source>
        <dbReference type="ARBA" id="ARBA00005594"/>
    </source>
</evidence>
<dbReference type="CDD" id="cd07957">
    <property type="entry name" value="Anticodon_Ia_Met"/>
    <property type="match status" value="1"/>
</dbReference>
<protein>
    <recommendedName>
        <fullName evidence="3">methionine--tRNA ligase</fullName>
        <ecNumber evidence="3">6.1.1.10</ecNumber>
    </recommendedName>
    <alternativeName>
        <fullName evidence="10">Methionyl-tRNA synthetase</fullName>
    </alternativeName>
</protein>
<dbReference type="NCBIfam" id="TIGR00398">
    <property type="entry name" value="metG"/>
    <property type="match status" value="1"/>
</dbReference>
<dbReference type="InterPro" id="IPR009080">
    <property type="entry name" value="tRNAsynth_Ia_anticodon-bd"/>
</dbReference>
<dbReference type="Pfam" id="PF19303">
    <property type="entry name" value="Anticodon_3"/>
    <property type="match status" value="1"/>
</dbReference>